<dbReference type="GeneID" id="97985696"/>
<dbReference type="GO" id="GO:0031388">
    <property type="term" value="P:organic acid phosphorylation"/>
    <property type="evidence" value="ECO:0007669"/>
    <property type="project" value="UniProtKB-UniRule"/>
</dbReference>
<evidence type="ECO:0000313" key="5">
    <source>
        <dbReference type="EMBL" id="RGE65256.1"/>
    </source>
</evidence>
<evidence type="ECO:0000313" key="6">
    <source>
        <dbReference type="EMBL" id="RGE73214.1"/>
    </source>
</evidence>
<protein>
    <submittedName>
        <fullName evidence="5">Glycerate kinase</fullName>
        <ecNumber evidence="5">2.7.1.-</ecNumber>
    </submittedName>
</protein>
<dbReference type="InterPro" id="IPR036129">
    <property type="entry name" value="Glycerate_kinase_sf"/>
</dbReference>
<comment type="similarity">
    <text evidence="1 4">Belongs to the glycerate kinase type-1 family.</text>
</comment>
<dbReference type="Proteomes" id="UP000260812">
    <property type="component" value="Unassembled WGS sequence"/>
</dbReference>
<name>A0A3E3IDZ1_9FIRM</name>
<dbReference type="Gene3D" id="3.90.1510.10">
    <property type="entry name" value="Glycerate kinase, domain 2"/>
    <property type="match status" value="1"/>
</dbReference>
<dbReference type="OrthoDB" id="9774290at2"/>
<dbReference type="Pfam" id="PF02595">
    <property type="entry name" value="Gly_kinase"/>
    <property type="match status" value="1"/>
</dbReference>
<dbReference type="InterPro" id="IPR018197">
    <property type="entry name" value="Glycerate_kinase_RE-like"/>
</dbReference>
<dbReference type="NCBIfam" id="TIGR00045">
    <property type="entry name" value="glycerate kinase"/>
    <property type="match status" value="1"/>
</dbReference>
<keyword evidence="7" id="KW-1185">Reference proteome</keyword>
<dbReference type="SUPFAM" id="SSF110738">
    <property type="entry name" value="Glycerate kinase I"/>
    <property type="match status" value="1"/>
</dbReference>
<sequence length="380" mass="40259">MKIVVAMDSFKGSMTSMEAGNAVREGILEVLPKAEVVVRPVADGGEGTVEAMVSAWRGELVQCLITGPNGSKVTAAYGVCAEKKTAIIEIAQAAGLMLMQEKNPWKATSYGIGEMILHAIGQGCRKFYIGLGGSAVNDCGIGMLEALGICFYDKNGNRLKAILPNLGKIEKIVDTGKCKDLEACTFITACDVNNPLCGINGATYVFGPQKGVRPEEKELIDQDMRHFASVCAAFCRKDMQDAPGAGAAGGLGFAFFSFLNAGVQSGIELILNASGLEKELEKADIVITGEGQLDEQTMMGKVPVGIAALAKRNGCMVIALAGNVKVGKNCNKYGIDAFFSIQKGTITLQEAMKKNTAYINLKDTTEQIFRVISGKKVSTV</sequence>
<evidence type="ECO:0000256" key="1">
    <source>
        <dbReference type="ARBA" id="ARBA00006284"/>
    </source>
</evidence>
<dbReference type="Gene3D" id="3.40.50.10350">
    <property type="entry name" value="Glycerate kinase, domain 1"/>
    <property type="match status" value="1"/>
</dbReference>
<comment type="caution">
    <text evidence="5">The sequence shown here is derived from an EMBL/GenBank/DDBJ whole genome shotgun (WGS) entry which is preliminary data.</text>
</comment>
<evidence type="ECO:0000313" key="8">
    <source>
        <dbReference type="Proteomes" id="UP000261166"/>
    </source>
</evidence>
<dbReference type="EMBL" id="QVLV01000001">
    <property type="protein sequence ID" value="RGE65256.1"/>
    <property type="molecule type" value="Genomic_DNA"/>
</dbReference>
<accession>A0A3E3IDZ1</accession>
<evidence type="ECO:0000256" key="2">
    <source>
        <dbReference type="ARBA" id="ARBA00022679"/>
    </source>
</evidence>
<dbReference type="PIRSF" id="PIRSF006078">
    <property type="entry name" value="GlxK"/>
    <property type="match status" value="1"/>
</dbReference>
<evidence type="ECO:0000256" key="3">
    <source>
        <dbReference type="ARBA" id="ARBA00022777"/>
    </source>
</evidence>
<dbReference type="InterPro" id="IPR018193">
    <property type="entry name" value="Glyc_kinase_flavodox-like_fold"/>
</dbReference>
<dbReference type="InterPro" id="IPR004381">
    <property type="entry name" value="Glycerate_kinase"/>
</dbReference>
<keyword evidence="2 4" id="KW-0808">Transferase</keyword>
<keyword evidence="3 4" id="KW-0418">Kinase</keyword>
<dbReference type="RefSeq" id="WP_025488256.1">
    <property type="nucleotide sequence ID" value="NZ_QVLU01000004.1"/>
</dbReference>
<proteinExistence type="inferred from homology"/>
<dbReference type="EC" id="2.7.1.-" evidence="5"/>
<dbReference type="PANTHER" id="PTHR21599:SF0">
    <property type="entry name" value="GLYCERATE KINASE"/>
    <property type="match status" value="1"/>
</dbReference>
<dbReference type="EMBL" id="QVLU01000004">
    <property type="protein sequence ID" value="RGE73214.1"/>
    <property type="molecule type" value="Genomic_DNA"/>
</dbReference>
<evidence type="ECO:0000313" key="7">
    <source>
        <dbReference type="Proteomes" id="UP000260812"/>
    </source>
</evidence>
<dbReference type="PANTHER" id="PTHR21599">
    <property type="entry name" value="GLYCERATE KINASE"/>
    <property type="match status" value="1"/>
</dbReference>
<organism evidence="5 7">
    <name type="scientific">Eisenbergiella massiliensis</name>
    <dbReference type="NCBI Taxonomy" id="1720294"/>
    <lineage>
        <taxon>Bacteria</taxon>
        <taxon>Bacillati</taxon>
        <taxon>Bacillota</taxon>
        <taxon>Clostridia</taxon>
        <taxon>Lachnospirales</taxon>
        <taxon>Lachnospiraceae</taxon>
        <taxon>Eisenbergiella</taxon>
    </lineage>
</organism>
<dbReference type="AlphaFoldDB" id="A0A3E3IDZ1"/>
<evidence type="ECO:0000256" key="4">
    <source>
        <dbReference type="PIRNR" id="PIRNR006078"/>
    </source>
</evidence>
<gene>
    <name evidence="6" type="ORF">DWY69_06185</name>
    <name evidence="5" type="ORF">DXC51_02055</name>
</gene>
<dbReference type="GO" id="GO:0008887">
    <property type="term" value="F:glycerate kinase activity"/>
    <property type="evidence" value="ECO:0007669"/>
    <property type="project" value="UniProtKB-UniRule"/>
</dbReference>
<dbReference type="Proteomes" id="UP000261166">
    <property type="component" value="Unassembled WGS sequence"/>
</dbReference>
<reference evidence="5 8" key="1">
    <citation type="submission" date="2018-08" db="EMBL/GenBank/DDBJ databases">
        <title>A genome reference for cultivated species of the human gut microbiota.</title>
        <authorList>
            <person name="Zou Y."/>
            <person name="Xue W."/>
            <person name="Luo G."/>
        </authorList>
    </citation>
    <scope>NUCLEOTIDE SEQUENCE [LARGE SCALE GENOMIC DNA]</scope>
    <source>
        <strain evidence="6 8">AF26-4BH</strain>
        <strain evidence="5">TF05-5AC</strain>
    </source>
</reference>